<dbReference type="AlphaFoldDB" id="A0A413JX64"/>
<sequence length="59" mass="7162">MAMPIIEEDLNGREEYLEDLRFLLRHEDEFLEEEWYTREDLDKLINEDCKGIVDALTDE</sequence>
<evidence type="ECO:0000313" key="1">
    <source>
        <dbReference type="EMBL" id="RGY67902.1"/>
    </source>
</evidence>
<comment type="caution">
    <text evidence="1">The sequence shown here is derived from an EMBL/GenBank/DDBJ whole genome shotgun (WGS) entry which is preliminary data.</text>
</comment>
<reference evidence="1 2" key="1">
    <citation type="submission" date="2018-08" db="EMBL/GenBank/DDBJ databases">
        <title>A genome reference for cultivated species of the human gut microbiota.</title>
        <authorList>
            <person name="Zou Y."/>
            <person name="Xue W."/>
            <person name="Luo G."/>
        </authorList>
    </citation>
    <scope>NUCLEOTIDE SEQUENCE [LARGE SCALE GENOMIC DNA]</scope>
    <source>
        <strain evidence="1 2">OF01-1</strain>
    </source>
</reference>
<organism evidence="1 2">
    <name type="scientific">Bacteroides fragilis</name>
    <dbReference type="NCBI Taxonomy" id="817"/>
    <lineage>
        <taxon>Bacteria</taxon>
        <taxon>Pseudomonadati</taxon>
        <taxon>Bacteroidota</taxon>
        <taxon>Bacteroidia</taxon>
        <taxon>Bacteroidales</taxon>
        <taxon>Bacteroidaceae</taxon>
        <taxon>Bacteroides</taxon>
    </lineage>
</organism>
<dbReference type="EMBL" id="QSDG01000012">
    <property type="protein sequence ID" value="RGY67902.1"/>
    <property type="molecule type" value="Genomic_DNA"/>
</dbReference>
<evidence type="ECO:0000313" key="2">
    <source>
        <dbReference type="Proteomes" id="UP000284614"/>
    </source>
</evidence>
<accession>A0A413JX64</accession>
<protein>
    <submittedName>
        <fullName evidence="1">Uncharacterized protein</fullName>
    </submittedName>
</protein>
<gene>
    <name evidence="1" type="ORF">DXA27_14095</name>
</gene>
<proteinExistence type="predicted"/>
<name>A0A413JX64_BACFG</name>
<dbReference type="Proteomes" id="UP000284614">
    <property type="component" value="Unassembled WGS sequence"/>
</dbReference>